<dbReference type="InterPro" id="IPR012677">
    <property type="entry name" value="Nucleotide-bd_a/b_plait_sf"/>
</dbReference>
<dbReference type="Pfam" id="PF00076">
    <property type="entry name" value="RRM_1"/>
    <property type="match status" value="1"/>
</dbReference>
<organism evidence="4 5">
    <name type="scientific">Vespula vulgaris</name>
    <name type="common">Yellow jacket</name>
    <name type="synonym">Wasp</name>
    <dbReference type="NCBI Taxonomy" id="7454"/>
    <lineage>
        <taxon>Eukaryota</taxon>
        <taxon>Metazoa</taxon>
        <taxon>Ecdysozoa</taxon>
        <taxon>Arthropoda</taxon>
        <taxon>Hexapoda</taxon>
        <taxon>Insecta</taxon>
        <taxon>Pterygota</taxon>
        <taxon>Neoptera</taxon>
        <taxon>Endopterygota</taxon>
        <taxon>Hymenoptera</taxon>
        <taxon>Apocrita</taxon>
        <taxon>Aculeata</taxon>
        <taxon>Vespoidea</taxon>
        <taxon>Vespidae</taxon>
        <taxon>Vespinae</taxon>
        <taxon>Vespula</taxon>
    </lineage>
</organism>
<dbReference type="Proteomes" id="UP000614350">
    <property type="component" value="Unassembled WGS sequence"/>
</dbReference>
<reference evidence="4" key="1">
    <citation type="journal article" date="2020" name="G3 (Bethesda)">
        <title>High-Quality Assemblies for Three Invasive Social Wasps from the &lt;i&gt;Vespula&lt;/i&gt; Genus.</title>
        <authorList>
            <person name="Harrop T.W.R."/>
            <person name="Guhlin J."/>
            <person name="McLaughlin G.M."/>
            <person name="Permina E."/>
            <person name="Stockwell P."/>
            <person name="Gilligan J."/>
            <person name="Le Lec M.F."/>
            <person name="Gruber M.A.M."/>
            <person name="Quinn O."/>
            <person name="Lovegrove M."/>
            <person name="Duncan E.J."/>
            <person name="Remnant E.J."/>
            <person name="Van Eeckhoven J."/>
            <person name="Graham B."/>
            <person name="Knapp R.A."/>
            <person name="Langford K.W."/>
            <person name="Kronenberg Z."/>
            <person name="Press M.O."/>
            <person name="Eacker S.M."/>
            <person name="Wilson-Rankin E.E."/>
            <person name="Purcell J."/>
            <person name="Lester P.J."/>
            <person name="Dearden P.K."/>
        </authorList>
    </citation>
    <scope>NUCLEOTIDE SEQUENCE</scope>
    <source>
        <strain evidence="4">Marl-1</strain>
    </source>
</reference>
<feature type="compositionally biased region" description="Basic and acidic residues" evidence="2">
    <location>
        <begin position="207"/>
        <end position="218"/>
    </location>
</feature>
<dbReference type="GO" id="GO:0003723">
    <property type="term" value="F:RNA binding"/>
    <property type="evidence" value="ECO:0007669"/>
    <property type="project" value="UniProtKB-KW"/>
</dbReference>
<feature type="compositionally biased region" description="Polar residues" evidence="2">
    <location>
        <begin position="219"/>
        <end position="231"/>
    </location>
</feature>
<keyword evidence="1" id="KW-0694">RNA-binding</keyword>
<evidence type="ECO:0000313" key="5">
    <source>
        <dbReference type="Proteomes" id="UP000614350"/>
    </source>
</evidence>
<sequence>MAMDFHQFYFKKGNFYTVQFENQKCLTIKEIKNIFDQFGNVLYVNAAKNINGLYSVTYKNLKGAMHCIKGLQNNDLIKLLPKKLEENSNNTKDNDDIQDIIDKDEKCRKIISGFAQLKELGYIATMDSSNNSNKSSKDISITDEKKLDEKNICQNKCNTTEHSDVDDASLINSTTNNFNLSKFFFENEKCQSISRKSFISPTNPDELSQKSNEKHDLNNPKNNPTTYQTTEPSNLIYSANSHLTNSKIIPAQNVIVANVHEDCSIHYILHLFEKYEPIAVSLMRTIPQVFIRYCHVYFKTPEQALAIEKKYDKFVISGKSLIVLRNHKLIDEIDKM</sequence>
<dbReference type="SMART" id="SM00360">
    <property type="entry name" value="RRM"/>
    <property type="match status" value="1"/>
</dbReference>
<dbReference type="InterPro" id="IPR000504">
    <property type="entry name" value="RRM_dom"/>
</dbReference>
<evidence type="ECO:0000256" key="2">
    <source>
        <dbReference type="SAM" id="MobiDB-lite"/>
    </source>
</evidence>
<comment type="caution">
    <text evidence="4">The sequence shown here is derived from an EMBL/GenBank/DDBJ whole genome shotgun (WGS) entry which is preliminary data.</text>
</comment>
<gene>
    <name evidence="4" type="ORF">HZH66_005899</name>
</gene>
<dbReference type="SUPFAM" id="SSF54928">
    <property type="entry name" value="RNA-binding domain, RBD"/>
    <property type="match status" value="2"/>
</dbReference>
<dbReference type="AlphaFoldDB" id="A0A834N9E6"/>
<name>A0A834N9E6_VESVU</name>
<protein>
    <recommendedName>
        <fullName evidence="3">RRM domain-containing protein</fullName>
    </recommendedName>
</protein>
<accession>A0A834N9E6</accession>
<keyword evidence="5" id="KW-1185">Reference proteome</keyword>
<feature type="compositionally biased region" description="Polar residues" evidence="2">
    <location>
        <begin position="197"/>
        <end position="206"/>
    </location>
</feature>
<dbReference type="CDD" id="cd00590">
    <property type="entry name" value="RRM_SF"/>
    <property type="match status" value="2"/>
</dbReference>
<evidence type="ECO:0000259" key="3">
    <source>
        <dbReference type="SMART" id="SM00360"/>
    </source>
</evidence>
<dbReference type="Gene3D" id="3.30.70.330">
    <property type="match status" value="1"/>
</dbReference>
<proteinExistence type="predicted"/>
<evidence type="ECO:0000256" key="1">
    <source>
        <dbReference type="ARBA" id="ARBA00022884"/>
    </source>
</evidence>
<feature type="domain" description="RRM" evidence="3">
    <location>
        <begin position="253"/>
        <end position="324"/>
    </location>
</feature>
<dbReference type="EMBL" id="JACSEA010000005">
    <property type="protein sequence ID" value="KAF7400715.1"/>
    <property type="molecule type" value="Genomic_DNA"/>
</dbReference>
<evidence type="ECO:0000313" key="4">
    <source>
        <dbReference type="EMBL" id="KAF7400715.1"/>
    </source>
</evidence>
<feature type="region of interest" description="Disordered" evidence="2">
    <location>
        <begin position="197"/>
        <end position="231"/>
    </location>
</feature>
<dbReference type="InterPro" id="IPR035979">
    <property type="entry name" value="RBD_domain_sf"/>
</dbReference>